<gene>
    <name evidence="1" type="ORF">CERZMDRAFT_86262</name>
</gene>
<evidence type="ECO:0000313" key="2">
    <source>
        <dbReference type="Proteomes" id="UP000799539"/>
    </source>
</evidence>
<reference evidence="1" key="1">
    <citation type="journal article" date="2020" name="Stud. Mycol.">
        <title>101 Dothideomycetes genomes: a test case for predicting lifestyles and emergence of pathogens.</title>
        <authorList>
            <person name="Haridas S."/>
            <person name="Albert R."/>
            <person name="Binder M."/>
            <person name="Bloem J."/>
            <person name="Labutti K."/>
            <person name="Salamov A."/>
            <person name="Andreopoulos B."/>
            <person name="Baker S."/>
            <person name="Barry K."/>
            <person name="Bills G."/>
            <person name="Bluhm B."/>
            <person name="Cannon C."/>
            <person name="Castanera R."/>
            <person name="Culley D."/>
            <person name="Daum C."/>
            <person name="Ezra D."/>
            <person name="Gonzalez J."/>
            <person name="Henrissat B."/>
            <person name="Kuo A."/>
            <person name="Liang C."/>
            <person name="Lipzen A."/>
            <person name="Lutzoni F."/>
            <person name="Magnuson J."/>
            <person name="Mondo S."/>
            <person name="Nolan M."/>
            <person name="Ohm R."/>
            <person name="Pangilinan J."/>
            <person name="Park H.-J."/>
            <person name="Ramirez L."/>
            <person name="Alfaro M."/>
            <person name="Sun H."/>
            <person name="Tritt A."/>
            <person name="Yoshinaga Y."/>
            <person name="Zwiers L.-H."/>
            <person name="Turgeon B."/>
            <person name="Goodwin S."/>
            <person name="Spatafora J."/>
            <person name="Crous P."/>
            <person name="Grigoriev I."/>
        </authorList>
    </citation>
    <scope>NUCLEOTIDE SEQUENCE</scope>
    <source>
        <strain evidence="1">SCOH1-5</strain>
    </source>
</reference>
<name>A0A6A6F9W2_9PEZI</name>
<dbReference type="AlphaFoldDB" id="A0A6A6F9W2"/>
<accession>A0A6A6F9W2</accession>
<organism evidence="1 2">
    <name type="scientific">Cercospora zeae-maydis SCOH1-5</name>
    <dbReference type="NCBI Taxonomy" id="717836"/>
    <lineage>
        <taxon>Eukaryota</taxon>
        <taxon>Fungi</taxon>
        <taxon>Dikarya</taxon>
        <taxon>Ascomycota</taxon>
        <taxon>Pezizomycotina</taxon>
        <taxon>Dothideomycetes</taxon>
        <taxon>Dothideomycetidae</taxon>
        <taxon>Mycosphaerellales</taxon>
        <taxon>Mycosphaerellaceae</taxon>
        <taxon>Cercospora</taxon>
    </lineage>
</organism>
<evidence type="ECO:0000313" key="1">
    <source>
        <dbReference type="EMBL" id="KAF2210201.1"/>
    </source>
</evidence>
<dbReference type="EMBL" id="ML992682">
    <property type="protein sequence ID" value="KAF2210201.1"/>
    <property type="molecule type" value="Genomic_DNA"/>
</dbReference>
<proteinExistence type="predicted"/>
<dbReference type="Proteomes" id="UP000799539">
    <property type="component" value="Unassembled WGS sequence"/>
</dbReference>
<protein>
    <submittedName>
        <fullName evidence="1">Uncharacterized protein</fullName>
    </submittedName>
</protein>
<sequence length="188" mass="21247">MCRDRRGPPMGYEDLAQSQDKSLQTRALAFTRSEWLRLFSPALHYSFRLATMFHGWHSHITGCIIPYTNLRLRSLLTSLRRDGKNDGRSGLQKINFENEAASRPTLLANDELISKQSMLVATVTETELREGGVVHRDAASKLAVMEGEVLDPCSETVGVSRDAFFSLRGTSRWHQLVPGRWCSIICYC</sequence>
<keyword evidence="2" id="KW-1185">Reference proteome</keyword>